<reference evidence="1 2" key="1">
    <citation type="submission" date="2018-06" db="EMBL/GenBank/DDBJ databases">
        <title>Genomic insight into two independent archaeal endosymbiosis events.</title>
        <authorList>
            <person name="Lind A.E."/>
            <person name="Lewis W.H."/>
            <person name="Spang A."/>
            <person name="Guy L."/>
            <person name="Embley M.T."/>
            <person name="Ettema T.J.G."/>
        </authorList>
    </citation>
    <scope>NUCLEOTIDE SEQUENCE [LARGE SCALE GENOMIC DNA]</scope>
    <source>
        <strain evidence="1">NOE</strain>
    </source>
</reference>
<evidence type="ECO:0000313" key="2">
    <source>
        <dbReference type="Proteomes" id="UP000253099"/>
    </source>
</evidence>
<proteinExistence type="predicted"/>
<dbReference type="AlphaFoldDB" id="A0A366M8T2"/>
<gene>
    <name evidence="1" type="ORF">ALNOE001_22050</name>
</gene>
<dbReference type="EMBL" id="NIZT01000070">
    <property type="protein sequence ID" value="RBQ22447.1"/>
    <property type="molecule type" value="Genomic_DNA"/>
</dbReference>
<sequence>MKIAKNKIKCLECKLTRQEYVNNILLQVLINRRFKTNLKYDEISSIIWNNALTTDKDISKCVRTLNKKK</sequence>
<organism evidence="1 2">
    <name type="scientific">Candidatus Methanobinarius endosymbioticus</name>
    <dbReference type="NCBI Taxonomy" id="2006182"/>
    <lineage>
        <taxon>Archaea</taxon>
        <taxon>Methanobacteriati</taxon>
        <taxon>Methanobacteriota</taxon>
        <taxon>Methanomada group</taxon>
        <taxon>Methanobacteria</taxon>
        <taxon>Methanobacteriales</taxon>
        <taxon>Methanobacteriaceae</taxon>
        <taxon>Candidatus Methanobinarius</taxon>
    </lineage>
</organism>
<name>A0A366M8T2_9EURY</name>
<protein>
    <submittedName>
        <fullName evidence="1">Uncharacterized protein</fullName>
    </submittedName>
</protein>
<comment type="caution">
    <text evidence="1">The sequence shown here is derived from an EMBL/GenBank/DDBJ whole genome shotgun (WGS) entry which is preliminary data.</text>
</comment>
<keyword evidence="2" id="KW-1185">Reference proteome</keyword>
<dbReference type="Proteomes" id="UP000253099">
    <property type="component" value="Unassembled WGS sequence"/>
</dbReference>
<accession>A0A366M8T2</accession>
<evidence type="ECO:0000313" key="1">
    <source>
        <dbReference type="EMBL" id="RBQ22447.1"/>
    </source>
</evidence>